<dbReference type="InterPro" id="IPR015892">
    <property type="entry name" value="Carbonic_anhydrase_CS"/>
</dbReference>
<dbReference type="SMART" id="SM00947">
    <property type="entry name" value="Pro_CA"/>
    <property type="match status" value="1"/>
</dbReference>
<dbReference type="PROSITE" id="PS00704">
    <property type="entry name" value="PROK_CO2_ANHYDRASE_1"/>
    <property type="match status" value="1"/>
</dbReference>
<dbReference type="InterPro" id="IPR045066">
    <property type="entry name" value="Beta_CA_cladeB"/>
</dbReference>
<feature type="binding site" evidence="7">
    <location>
        <position position="103"/>
    </location>
    <ligand>
        <name>Zn(2+)</name>
        <dbReference type="ChEBI" id="CHEBI:29105"/>
    </ligand>
</feature>
<dbReference type="GO" id="GO:0015976">
    <property type="term" value="P:carbon utilization"/>
    <property type="evidence" value="ECO:0007669"/>
    <property type="project" value="InterPro"/>
</dbReference>
<proteinExistence type="inferred from homology"/>
<dbReference type="Pfam" id="PF00484">
    <property type="entry name" value="Pro_CA"/>
    <property type="match status" value="1"/>
</dbReference>
<sequence length="216" mass="23511">MDAVLEELKAGVRRFRTKVYPNHEQEYIKAASVPQTPHALIVTCADSRIDPELITQSRPGDVFVTRNVGNLVPAYGEMLGGVSAVIEYAVSALKVQHVVICGHSDCGAMKGLLNPDSLEKLPTVKSWLKNAHAALSVASSLAETDENKEGRLRRLTEENVLLQMQHLRTHPSVAGAMAREELTISGWVYDIGKGEVRISEDGGRVFVPVAVEGESE</sequence>
<evidence type="ECO:0000313" key="10">
    <source>
        <dbReference type="Proteomes" id="UP000535182"/>
    </source>
</evidence>
<dbReference type="AlphaFoldDB" id="A0A9X0QEU7"/>
<gene>
    <name evidence="9" type="ORF">HDF14_002706</name>
</gene>
<dbReference type="CDD" id="cd00884">
    <property type="entry name" value="beta_CA_cladeB"/>
    <property type="match status" value="1"/>
</dbReference>
<dbReference type="GO" id="GO:0004089">
    <property type="term" value="F:carbonate dehydratase activity"/>
    <property type="evidence" value="ECO:0007669"/>
    <property type="project" value="UniProtKB-UniRule"/>
</dbReference>
<comment type="cofactor">
    <cofactor evidence="7">
        <name>Zn(2+)</name>
        <dbReference type="ChEBI" id="CHEBI:29105"/>
    </cofactor>
    <text evidence="7">Binds 1 zinc ion per subunit.</text>
</comment>
<evidence type="ECO:0000256" key="5">
    <source>
        <dbReference type="ARBA" id="ARBA00023239"/>
    </source>
</evidence>
<evidence type="ECO:0000256" key="1">
    <source>
        <dbReference type="ARBA" id="ARBA00006217"/>
    </source>
</evidence>
<accession>A0A9X0QEU7</accession>
<evidence type="ECO:0000256" key="6">
    <source>
        <dbReference type="ARBA" id="ARBA00048348"/>
    </source>
</evidence>
<keyword evidence="5 8" id="KW-0456">Lyase</keyword>
<evidence type="ECO:0000256" key="8">
    <source>
        <dbReference type="RuleBase" id="RU003956"/>
    </source>
</evidence>
<feature type="binding site" evidence="7">
    <location>
        <position position="44"/>
    </location>
    <ligand>
        <name>Zn(2+)</name>
        <dbReference type="ChEBI" id="CHEBI:29105"/>
    </ligand>
</feature>
<dbReference type="SUPFAM" id="SSF53056">
    <property type="entry name" value="beta-carbonic anhydrase, cab"/>
    <property type="match status" value="1"/>
</dbReference>
<feature type="binding site" evidence="7">
    <location>
        <position position="46"/>
    </location>
    <ligand>
        <name>Zn(2+)</name>
        <dbReference type="ChEBI" id="CHEBI:29105"/>
    </ligand>
</feature>
<dbReference type="InterPro" id="IPR036874">
    <property type="entry name" value="Carbonic_anhydrase_sf"/>
</dbReference>
<dbReference type="EC" id="4.2.1.1" evidence="2 8"/>
<reference evidence="9 10" key="1">
    <citation type="submission" date="2020-08" db="EMBL/GenBank/DDBJ databases">
        <title>Genomic Encyclopedia of Type Strains, Phase IV (KMG-V): Genome sequencing to study the core and pangenomes of soil and plant-associated prokaryotes.</title>
        <authorList>
            <person name="Whitman W."/>
        </authorList>
    </citation>
    <scope>NUCLEOTIDE SEQUENCE [LARGE SCALE GENOMIC DNA]</scope>
    <source>
        <strain evidence="9 10">X5P2</strain>
    </source>
</reference>
<dbReference type="RefSeq" id="WP_183977240.1">
    <property type="nucleotide sequence ID" value="NZ_JACHEB010000005.1"/>
</dbReference>
<evidence type="ECO:0000256" key="7">
    <source>
        <dbReference type="PIRSR" id="PIRSR601765-1"/>
    </source>
</evidence>
<protein>
    <recommendedName>
        <fullName evidence="2 8">Carbonic anhydrase</fullName>
        <ecNumber evidence="2 8">4.2.1.1</ecNumber>
    </recommendedName>
    <alternativeName>
        <fullName evidence="8">Carbonate dehydratase</fullName>
    </alternativeName>
</protein>
<comment type="function">
    <text evidence="8">Reversible hydration of carbon dioxide.</text>
</comment>
<feature type="binding site" evidence="7">
    <location>
        <position position="106"/>
    </location>
    <ligand>
        <name>Zn(2+)</name>
        <dbReference type="ChEBI" id="CHEBI:29105"/>
    </ligand>
</feature>
<evidence type="ECO:0000256" key="4">
    <source>
        <dbReference type="ARBA" id="ARBA00022833"/>
    </source>
</evidence>
<comment type="caution">
    <text evidence="9">The sequence shown here is derived from an EMBL/GenBank/DDBJ whole genome shotgun (WGS) entry which is preliminary data.</text>
</comment>
<dbReference type="GO" id="GO:0008270">
    <property type="term" value="F:zinc ion binding"/>
    <property type="evidence" value="ECO:0007669"/>
    <property type="project" value="UniProtKB-UniRule"/>
</dbReference>
<evidence type="ECO:0000256" key="2">
    <source>
        <dbReference type="ARBA" id="ARBA00012925"/>
    </source>
</evidence>
<dbReference type="PANTHER" id="PTHR11002">
    <property type="entry name" value="CARBONIC ANHYDRASE"/>
    <property type="match status" value="1"/>
</dbReference>
<keyword evidence="4 7" id="KW-0862">Zinc</keyword>
<comment type="catalytic activity">
    <reaction evidence="6 8">
        <text>hydrogencarbonate + H(+) = CO2 + H2O</text>
        <dbReference type="Rhea" id="RHEA:10748"/>
        <dbReference type="ChEBI" id="CHEBI:15377"/>
        <dbReference type="ChEBI" id="CHEBI:15378"/>
        <dbReference type="ChEBI" id="CHEBI:16526"/>
        <dbReference type="ChEBI" id="CHEBI:17544"/>
        <dbReference type="EC" id="4.2.1.1"/>
    </reaction>
</comment>
<evidence type="ECO:0000313" key="9">
    <source>
        <dbReference type="EMBL" id="MBB5329090.1"/>
    </source>
</evidence>
<dbReference type="Gene3D" id="3.40.1050.10">
    <property type="entry name" value="Carbonic anhydrase"/>
    <property type="match status" value="1"/>
</dbReference>
<dbReference type="Proteomes" id="UP000535182">
    <property type="component" value="Unassembled WGS sequence"/>
</dbReference>
<dbReference type="EMBL" id="JACHEB010000005">
    <property type="protein sequence ID" value="MBB5329090.1"/>
    <property type="molecule type" value="Genomic_DNA"/>
</dbReference>
<dbReference type="PANTHER" id="PTHR11002:SF76">
    <property type="entry name" value="CARBONIC ANHYDRASE"/>
    <property type="match status" value="1"/>
</dbReference>
<name>A0A9X0QEU7_9BACT</name>
<evidence type="ECO:0000256" key="3">
    <source>
        <dbReference type="ARBA" id="ARBA00022723"/>
    </source>
</evidence>
<organism evidence="9 10">
    <name type="scientific">Tunturiibacter gelidiferens</name>
    <dbReference type="NCBI Taxonomy" id="3069689"/>
    <lineage>
        <taxon>Bacteria</taxon>
        <taxon>Pseudomonadati</taxon>
        <taxon>Acidobacteriota</taxon>
        <taxon>Terriglobia</taxon>
        <taxon>Terriglobales</taxon>
        <taxon>Acidobacteriaceae</taxon>
        <taxon>Tunturiibacter</taxon>
    </lineage>
</organism>
<keyword evidence="10" id="KW-1185">Reference proteome</keyword>
<comment type="similarity">
    <text evidence="1 8">Belongs to the beta-class carbonic anhydrase family.</text>
</comment>
<dbReference type="PROSITE" id="PS00705">
    <property type="entry name" value="PROK_CO2_ANHYDRASE_2"/>
    <property type="match status" value="1"/>
</dbReference>
<keyword evidence="3 7" id="KW-0479">Metal-binding</keyword>
<dbReference type="InterPro" id="IPR001765">
    <property type="entry name" value="Carbonic_anhydrase"/>
</dbReference>